<feature type="region of interest" description="Disordered" evidence="7">
    <location>
        <begin position="36"/>
        <end position="55"/>
    </location>
</feature>
<name>A0A1L9TBB7_9EURO</name>
<dbReference type="STRING" id="1036612.A0A1L9TBB7"/>
<dbReference type="InterPro" id="IPR021858">
    <property type="entry name" value="Fun_TF"/>
</dbReference>
<dbReference type="Pfam" id="PF11951">
    <property type="entry name" value="Fungal_trans_2"/>
    <property type="match status" value="1"/>
</dbReference>
<evidence type="ECO:0000256" key="5">
    <source>
        <dbReference type="ARBA" id="ARBA00023163"/>
    </source>
</evidence>
<dbReference type="InterPro" id="IPR001138">
    <property type="entry name" value="Zn2Cys6_DnaBD"/>
</dbReference>
<dbReference type="Proteomes" id="UP000184356">
    <property type="component" value="Unassembled WGS sequence"/>
</dbReference>
<dbReference type="AlphaFoldDB" id="A0A1L9TBB7"/>
<evidence type="ECO:0000256" key="4">
    <source>
        <dbReference type="ARBA" id="ARBA00023125"/>
    </source>
</evidence>
<feature type="region of interest" description="Disordered" evidence="7">
    <location>
        <begin position="210"/>
        <end position="231"/>
    </location>
</feature>
<evidence type="ECO:0000256" key="1">
    <source>
        <dbReference type="ARBA" id="ARBA00022723"/>
    </source>
</evidence>
<keyword evidence="6" id="KW-0539">Nucleus</keyword>
<dbReference type="OrthoDB" id="3598904at2759"/>
<dbReference type="SMART" id="SM00066">
    <property type="entry name" value="GAL4"/>
    <property type="match status" value="1"/>
</dbReference>
<protein>
    <recommendedName>
        <fullName evidence="8">Zn(2)-C6 fungal-type domain-containing protein</fullName>
    </recommendedName>
</protein>
<accession>A0A1L9TBB7</accession>
<keyword evidence="2" id="KW-0862">Zinc</keyword>
<dbReference type="SUPFAM" id="SSF57701">
    <property type="entry name" value="Zn2/Cys6 DNA-binding domain"/>
    <property type="match status" value="1"/>
</dbReference>
<dbReference type="RefSeq" id="XP_040700502.1">
    <property type="nucleotide sequence ID" value="XM_040842565.1"/>
</dbReference>
<organism evidence="9 10">
    <name type="scientific">Aspergillus sydowii CBS 593.65</name>
    <dbReference type="NCBI Taxonomy" id="1036612"/>
    <lineage>
        <taxon>Eukaryota</taxon>
        <taxon>Fungi</taxon>
        <taxon>Dikarya</taxon>
        <taxon>Ascomycota</taxon>
        <taxon>Pezizomycotina</taxon>
        <taxon>Eurotiomycetes</taxon>
        <taxon>Eurotiomycetidae</taxon>
        <taxon>Eurotiales</taxon>
        <taxon>Aspergillaceae</taxon>
        <taxon>Aspergillus</taxon>
        <taxon>Aspergillus subgen. Nidulantes</taxon>
    </lineage>
</organism>
<dbReference type="Gene3D" id="4.10.240.10">
    <property type="entry name" value="Zn(2)-C6 fungal-type DNA-binding domain"/>
    <property type="match status" value="1"/>
</dbReference>
<dbReference type="InterPro" id="IPR052360">
    <property type="entry name" value="Transcr_Regulatory_Proteins"/>
</dbReference>
<gene>
    <name evidence="9" type="ORF">ASPSYDRAFT_156538</name>
</gene>
<dbReference type="CDD" id="cd00067">
    <property type="entry name" value="GAL4"/>
    <property type="match status" value="1"/>
</dbReference>
<dbReference type="GO" id="GO:0003677">
    <property type="term" value="F:DNA binding"/>
    <property type="evidence" value="ECO:0007669"/>
    <property type="project" value="UniProtKB-KW"/>
</dbReference>
<dbReference type="Pfam" id="PF00172">
    <property type="entry name" value="Zn_clus"/>
    <property type="match status" value="1"/>
</dbReference>
<dbReference type="PROSITE" id="PS50048">
    <property type="entry name" value="ZN2_CY6_FUNGAL_2"/>
    <property type="match status" value="1"/>
</dbReference>
<evidence type="ECO:0000256" key="7">
    <source>
        <dbReference type="SAM" id="MobiDB-lite"/>
    </source>
</evidence>
<reference evidence="10" key="1">
    <citation type="journal article" date="2017" name="Genome Biol.">
        <title>Comparative genomics reveals high biological diversity and specific adaptations in the industrially and medically important fungal genus Aspergillus.</title>
        <authorList>
            <person name="de Vries R.P."/>
            <person name="Riley R."/>
            <person name="Wiebenga A."/>
            <person name="Aguilar-Osorio G."/>
            <person name="Amillis S."/>
            <person name="Uchima C.A."/>
            <person name="Anderluh G."/>
            <person name="Asadollahi M."/>
            <person name="Askin M."/>
            <person name="Barry K."/>
            <person name="Battaglia E."/>
            <person name="Bayram O."/>
            <person name="Benocci T."/>
            <person name="Braus-Stromeyer S.A."/>
            <person name="Caldana C."/>
            <person name="Canovas D."/>
            <person name="Cerqueira G.C."/>
            <person name="Chen F."/>
            <person name="Chen W."/>
            <person name="Choi C."/>
            <person name="Clum A."/>
            <person name="Dos Santos R.A."/>
            <person name="Damasio A.R."/>
            <person name="Diallinas G."/>
            <person name="Emri T."/>
            <person name="Fekete E."/>
            <person name="Flipphi M."/>
            <person name="Freyberg S."/>
            <person name="Gallo A."/>
            <person name="Gournas C."/>
            <person name="Habgood R."/>
            <person name="Hainaut M."/>
            <person name="Harispe M.L."/>
            <person name="Henrissat B."/>
            <person name="Hilden K.S."/>
            <person name="Hope R."/>
            <person name="Hossain A."/>
            <person name="Karabika E."/>
            <person name="Karaffa L."/>
            <person name="Karanyi Z."/>
            <person name="Krasevec N."/>
            <person name="Kuo A."/>
            <person name="Kusch H."/>
            <person name="LaButti K."/>
            <person name="Lagendijk E.L."/>
            <person name="Lapidus A."/>
            <person name="Levasseur A."/>
            <person name="Lindquist E."/>
            <person name="Lipzen A."/>
            <person name="Logrieco A.F."/>
            <person name="MacCabe A."/>
            <person name="Maekelae M.R."/>
            <person name="Malavazi I."/>
            <person name="Melin P."/>
            <person name="Meyer V."/>
            <person name="Mielnichuk N."/>
            <person name="Miskei M."/>
            <person name="Molnar A.P."/>
            <person name="Mule G."/>
            <person name="Ngan C.Y."/>
            <person name="Orejas M."/>
            <person name="Orosz E."/>
            <person name="Ouedraogo J.P."/>
            <person name="Overkamp K.M."/>
            <person name="Park H.-S."/>
            <person name="Perrone G."/>
            <person name="Piumi F."/>
            <person name="Punt P.J."/>
            <person name="Ram A.F."/>
            <person name="Ramon A."/>
            <person name="Rauscher S."/>
            <person name="Record E."/>
            <person name="Riano-Pachon D.M."/>
            <person name="Robert V."/>
            <person name="Roehrig J."/>
            <person name="Ruller R."/>
            <person name="Salamov A."/>
            <person name="Salih N.S."/>
            <person name="Samson R.A."/>
            <person name="Sandor E."/>
            <person name="Sanguinetti M."/>
            <person name="Schuetze T."/>
            <person name="Sepcic K."/>
            <person name="Shelest E."/>
            <person name="Sherlock G."/>
            <person name="Sophianopoulou V."/>
            <person name="Squina F.M."/>
            <person name="Sun H."/>
            <person name="Susca A."/>
            <person name="Todd R.B."/>
            <person name="Tsang A."/>
            <person name="Unkles S.E."/>
            <person name="van de Wiele N."/>
            <person name="van Rossen-Uffink D."/>
            <person name="Oliveira J.V."/>
            <person name="Vesth T.C."/>
            <person name="Visser J."/>
            <person name="Yu J.-H."/>
            <person name="Zhou M."/>
            <person name="Andersen M.R."/>
            <person name="Archer D.B."/>
            <person name="Baker S.E."/>
            <person name="Benoit I."/>
            <person name="Brakhage A.A."/>
            <person name="Braus G.H."/>
            <person name="Fischer R."/>
            <person name="Frisvad J.C."/>
            <person name="Goldman G.H."/>
            <person name="Houbraken J."/>
            <person name="Oakley B."/>
            <person name="Pocsi I."/>
            <person name="Scazzocchio C."/>
            <person name="Seiboth B."/>
            <person name="vanKuyk P.A."/>
            <person name="Wortman J."/>
            <person name="Dyer P.S."/>
            <person name="Grigoriev I.V."/>
        </authorList>
    </citation>
    <scope>NUCLEOTIDE SEQUENCE [LARGE SCALE GENOMIC DNA]</scope>
    <source>
        <strain evidence="10">CBS 593.65</strain>
    </source>
</reference>
<dbReference type="GeneID" id="63758638"/>
<dbReference type="InterPro" id="IPR036864">
    <property type="entry name" value="Zn2-C6_fun-type_DNA-bd_sf"/>
</dbReference>
<dbReference type="VEuPathDB" id="FungiDB:ASPSYDRAFT_156538"/>
<evidence type="ECO:0000256" key="6">
    <source>
        <dbReference type="ARBA" id="ARBA00023242"/>
    </source>
</evidence>
<feature type="domain" description="Zn(2)-C6 fungal-type" evidence="8">
    <location>
        <begin position="7"/>
        <end position="35"/>
    </location>
</feature>
<feature type="compositionally biased region" description="Low complexity" evidence="7">
    <location>
        <begin position="210"/>
        <end position="222"/>
    </location>
</feature>
<dbReference type="GO" id="GO:0000981">
    <property type="term" value="F:DNA-binding transcription factor activity, RNA polymerase II-specific"/>
    <property type="evidence" value="ECO:0007669"/>
    <property type="project" value="InterPro"/>
</dbReference>
<evidence type="ECO:0000313" key="9">
    <source>
        <dbReference type="EMBL" id="OJJ56696.1"/>
    </source>
</evidence>
<proteinExistence type="predicted"/>
<evidence type="ECO:0000256" key="3">
    <source>
        <dbReference type="ARBA" id="ARBA00023015"/>
    </source>
</evidence>
<keyword evidence="5" id="KW-0804">Transcription</keyword>
<keyword evidence="1" id="KW-0479">Metal-binding</keyword>
<dbReference type="PROSITE" id="PS00463">
    <property type="entry name" value="ZN2_CY6_FUNGAL_1"/>
    <property type="match status" value="1"/>
</dbReference>
<dbReference type="PANTHER" id="PTHR36206:SF4">
    <property type="entry name" value="HYPOTHETICAL CONSERVED PROTEIN (EUROFUNG)-RELATED"/>
    <property type="match status" value="1"/>
</dbReference>
<sequence>MPKVRTGCQTCKQRRIKCDEAKPSCRNCSRTGRRCEGYPAPPPEDPSTQQGQLQKAEPPLQIRVYNLPFKVPGSQADRQLLHFYCCEAAGGLSSFSDSALWSRLILQRSHDQPVIRNALVTLAALYRDYLQDGNTIQAAASGTAMQRVAKCHRQLRLYLRSPDASPETALICSILFYAFESLMGDCSSAMQHLNNGINLLKQCQSAHIASSSSAGSSPDSATSPPPTTEGAGDDILPHLTTIFAKLDIHASTFDNERMPILTLVGADELAGTVHVVPNEFSGIDEAECVLTKLQNWLMHHIIAHVAHKHKPLGEFPQNLLQERFVLYQQFERFFFAMNMLLSSLSDIPPRALLLRIQARMYNAILVENIPFEPQKGPFGYAAPTVMSNDSLRTTLADIQAFLSLETVEDTSRTFTLASQLVAILYFLCLKTVDPVNREAAFALLQHPRLAAKDGLWETGKAISIIRTLMEQTKANAAHEQSLEYAGVNTFEDVGGLENAYREISTRHTEPPDRGL</sequence>
<dbReference type="EMBL" id="KV878590">
    <property type="protein sequence ID" value="OJJ56696.1"/>
    <property type="molecule type" value="Genomic_DNA"/>
</dbReference>
<evidence type="ECO:0000313" key="10">
    <source>
        <dbReference type="Proteomes" id="UP000184356"/>
    </source>
</evidence>
<dbReference type="PANTHER" id="PTHR36206">
    <property type="entry name" value="ASPERCRYPTIN BIOSYNTHESIS CLUSTER-SPECIFIC TRANSCRIPTION REGULATOR ATNN-RELATED"/>
    <property type="match status" value="1"/>
</dbReference>
<keyword evidence="10" id="KW-1185">Reference proteome</keyword>
<evidence type="ECO:0000259" key="8">
    <source>
        <dbReference type="PROSITE" id="PS50048"/>
    </source>
</evidence>
<keyword evidence="3" id="KW-0805">Transcription regulation</keyword>
<evidence type="ECO:0000256" key="2">
    <source>
        <dbReference type="ARBA" id="ARBA00022833"/>
    </source>
</evidence>
<keyword evidence="4" id="KW-0238">DNA-binding</keyword>
<dbReference type="GO" id="GO:0008270">
    <property type="term" value="F:zinc ion binding"/>
    <property type="evidence" value="ECO:0007669"/>
    <property type="project" value="InterPro"/>
</dbReference>